<dbReference type="InterPro" id="IPR046346">
    <property type="entry name" value="Aminoacid_DH-like_N_sf"/>
</dbReference>
<evidence type="ECO:0000313" key="4">
    <source>
        <dbReference type="EMBL" id="GFO67069.1"/>
    </source>
</evidence>
<dbReference type="Gene3D" id="3.40.50.720">
    <property type="entry name" value="NAD(P)-binding Rossmann-like Domain"/>
    <property type="match status" value="1"/>
</dbReference>
<evidence type="ECO:0000256" key="1">
    <source>
        <dbReference type="ARBA" id="ARBA00006382"/>
    </source>
</evidence>
<name>A0A6V8N712_9BACT</name>
<protein>
    <submittedName>
        <fullName evidence="4">Amino acid dehydrogenase</fullName>
    </submittedName>
</protein>
<dbReference type="InterPro" id="IPR006096">
    <property type="entry name" value="Glu/Leu/Phe/Val/Trp_DH_C"/>
</dbReference>
<dbReference type="SMART" id="SM00839">
    <property type="entry name" value="ELFV_dehydrog"/>
    <property type="match status" value="1"/>
</dbReference>
<dbReference type="Pfam" id="PF00208">
    <property type="entry name" value="ELFV_dehydrog"/>
    <property type="match status" value="1"/>
</dbReference>
<keyword evidence="2" id="KW-0560">Oxidoreductase</keyword>
<keyword evidence="5" id="KW-1185">Reference proteome</keyword>
<comment type="caution">
    <text evidence="4">The sequence shown here is derived from an EMBL/GenBank/DDBJ whole genome shotgun (WGS) entry which is preliminary data.</text>
</comment>
<dbReference type="EMBL" id="BLXZ01000001">
    <property type="protein sequence ID" value="GFO67069.1"/>
    <property type="molecule type" value="Genomic_DNA"/>
</dbReference>
<evidence type="ECO:0000313" key="5">
    <source>
        <dbReference type="Proteomes" id="UP000587586"/>
    </source>
</evidence>
<organism evidence="4 5">
    <name type="scientific">Geomonas limicola</name>
    <dbReference type="NCBI Taxonomy" id="2740186"/>
    <lineage>
        <taxon>Bacteria</taxon>
        <taxon>Pseudomonadati</taxon>
        <taxon>Thermodesulfobacteriota</taxon>
        <taxon>Desulfuromonadia</taxon>
        <taxon>Geobacterales</taxon>
        <taxon>Geobacteraceae</taxon>
        <taxon>Geomonas</taxon>
    </lineage>
</organism>
<gene>
    <name evidence="4" type="ORF">GMLC_06480</name>
</gene>
<dbReference type="SUPFAM" id="SSF51735">
    <property type="entry name" value="NAD(P)-binding Rossmann-fold domains"/>
    <property type="match status" value="1"/>
</dbReference>
<dbReference type="PANTHER" id="PTHR11606">
    <property type="entry name" value="GLUTAMATE DEHYDROGENASE"/>
    <property type="match status" value="1"/>
</dbReference>
<evidence type="ECO:0000256" key="2">
    <source>
        <dbReference type="ARBA" id="ARBA00023002"/>
    </source>
</evidence>
<dbReference type="Proteomes" id="UP000587586">
    <property type="component" value="Unassembled WGS sequence"/>
</dbReference>
<dbReference type="AlphaFoldDB" id="A0A6V8N712"/>
<evidence type="ECO:0000259" key="3">
    <source>
        <dbReference type="SMART" id="SM00839"/>
    </source>
</evidence>
<dbReference type="GO" id="GO:0004352">
    <property type="term" value="F:glutamate dehydrogenase (NAD+) activity"/>
    <property type="evidence" value="ECO:0007669"/>
    <property type="project" value="TreeGrafter"/>
</dbReference>
<sequence>MGSTAATSKDRHAEIVANRKWLKEQLNPYFFTAMQDEPEALKLLERELGSLQHNRRLILTDRQKTLVLARVNAPGSLYDTLRNFPDMEISYAMISHSEGELPGMGRSLEIQRFEFDRKTNGDVLGWKDVEIPPKISREVARDLRKHYPEFDMKELDRLLRILWLNNENYVRVSSPLRVAQVLQLFQKAGRSGGIYLYVEPTINPLESRVHFAVGNPPQKEFLLQLMEVFNRLDLGVNRAYCLTISNGVHPYFLGTFYVRRRSGEILEPGSELYTRLQQELYNSQIVATKGYTYREFVTTGVMTGEEATLTNAFIAFCHSNLAHNRPDRFGLDDVQNAFHLHPEMALQLVKLFRARFDPAIENRDQVYPAVLEETTRAVTGYNTGHRYLDEVRRAIYRCCLIFISHTLKTNFFVLEKQALAFRLDPAYLKELGPEFTSDLPAATPFRVTFFFSRFGFGYHIGFSDIARGGWRTVIARNSDDFITNANTIFRENFVLAHTQHLKNKDIYEGGSKLVVILDSADLQRSGERNMENWRLYKLQHGVTNAFLDIFVTEDGVAKNPKVVDYYREDEPIELGPDENMHDLMIENIARISKRRGYILGIGIMSSKGVGINHKEYGVTSAGVVKFAEITMKELGIDIYKDAFSLKLTGGPNGDVAGNALRILLERSPKVAVRLILDGTAALYDPQGADRGELANVVLKADLDAFSPEALHPGGFMIFRSGSRREGFRELYRKVSRGEKGLIEEWLSTDEFSRAYASLPFSVEADLFIPAGGRPETIDKDNWSNYLKADGTPSAPAIIEGANSFITPEARIQLQKKGVIIMRDASANKCGVISSSYEIIANLLLSEDEFLSEKERYVKDVLQILEQRAADEARLILKRRRENLGALCTEISDSLSSEINEHYAMIYRFFQNRPQLCLQPIYRRAILAHLPKMLREEPRFARRIKNLPTKYLFAILAAEIGSSLVYRGDKEADFEATIKGHLLRTFPEA</sequence>
<comment type="similarity">
    <text evidence="1">Belongs to the Glu/Leu/Phe/Val dehydrogenases family.</text>
</comment>
<dbReference type="GO" id="GO:0006538">
    <property type="term" value="P:L-glutamate catabolic process"/>
    <property type="evidence" value="ECO:0007669"/>
    <property type="project" value="TreeGrafter"/>
</dbReference>
<proteinExistence type="inferred from homology"/>
<dbReference type="PANTHER" id="PTHR11606:SF39">
    <property type="entry name" value="GLUTAMATE_PHENYLALANINE_LEUCINE_VALINE_L-TRYPTOPHAN DEHYDROGENASE C-TERMINAL DOMAIN-CONTAINING PROTEIN"/>
    <property type="match status" value="1"/>
</dbReference>
<feature type="domain" description="Glutamate/phenylalanine/leucine/valine/L-tryptophan dehydrogenase C-terminal" evidence="3">
    <location>
        <begin position="610"/>
        <end position="884"/>
    </location>
</feature>
<dbReference type="InterPro" id="IPR036291">
    <property type="entry name" value="NAD(P)-bd_dom_sf"/>
</dbReference>
<dbReference type="RefSeq" id="WP_183359581.1">
    <property type="nucleotide sequence ID" value="NZ_BLXZ01000001.1"/>
</dbReference>
<accession>A0A6V8N712</accession>
<reference evidence="5" key="1">
    <citation type="submission" date="2020-06" db="EMBL/GenBank/DDBJ databases">
        <title>Draft genomic sequecing of Geomonas sp. Red745.</title>
        <authorList>
            <person name="Itoh H."/>
            <person name="Xu Z.X."/>
            <person name="Ushijima N."/>
            <person name="Masuda Y."/>
            <person name="Shiratori Y."/>
            <person name="Senoo K."/>
        </authorList>
    </citation>
    <scope>NUCLEOTIDE SEQUENCE [LARGE SCALE GENOMIC DNA]</scope>
    <source>
        <strain evidence="5">Red745</strain>
    </source>
</reference>
<dbReference type="SUPFAM" id="SSF53223">
    <property type="entry name" value="Aminoacid dehydrogenase-like, N-terminal domain"/>
    <property type="match status" value="1"/>
</dbReference>